<name>A0AAD3T7M0_NEPGR</name>
<keyword evidence="3" id="KW-1185">Reference proteome</keyword>
<proteinExistence type="predicted"/>
<dbReference type="Proteomes" id="UP001279734">
    <property type="component" value="Unassembled WGS sequence"/>
</dbReference>
<dbReference type="EMBL" id="BSYO01000028">
    <property type="protein sequence ID" value="GMH24843.1"/>
    <property type="molecule type" value="Genomic_DNA"/>
</dbReference>
<feature type="region of interest" description="Disordered" evidence="1">
    <location>
        <begin position="71"/>
        <end position="95"/>
    </location>
</feature>
<sequence length="256" mass="28069">MNIRQAASSLHTPKSCISLSRPPKSPSQHCSHKQLACTSQQLIQQLITGADQDNPLSFTAPLRASSYRGSAVFSEEAKTNHPSKASARKQHRETTGLATSAAASQLFSNCLITFELAPHHHNTAEIRIGSISNIKLIWPGSANHLDTFKIQPSIRADSSTAGDNRNKAPKISSSIHYQLHSPIGTTGPEERVSKLQTREPSSDRYSSHQKHHGSIQCQHRSFDRILASNFKAVSGFNQPRDPDTKTIPLLVLQQSD</sequence>
<feature type="compositionally biased region" description="Polar residues" evidence="1">
    <location>
        <begin position="1"/>
        <end position="18"/>
    </location>
</feature>
<evidence type="ECO:0000313" key="3">
    <source>
        <dbReference type="Proteomes" id="UP001279734"/>
    </source>
</evidence>
<organism evidence="2 3">
    <name type="scientific">Nepenthes gracilis</name>
    <name type="common">Slender pitcher plant</name>
    <dbReference type="NCBI Taxonomy" id="150966"/>
    <lineage>
        <taxon>Eukaryota</taxon>
        <taxon>Viridiplantae</taxon>
        <taxon>Streptophyta</taxon>
        <taxon>Embryophyta</taxon>
        <taxon>Tracheophyta</taxon>
        <taxon>Spermatophyta</taxon>
        <taxon>Magnoliopsida</taxon>
        <taxon>eudicotyledons</taxon>
        <taxon>Gunneridae</taxon>
        <taxon>Pentapetalae</taxon>
        <taxon>Caryophyllales</taxon>
        <taxon>Nepenthaceae</taxon>
        <taxon>Nepenthes</taxon>
    </lineage>
</organism>
<evidence type="ECO:0000313" key="2">
    <source>
        <dbReference type="EMBL" id="GMH24843.1"/>
    </source>
</evidence>
<feature type="region of interest" description="Disordered" evidence="1">
    <location>
        <begin position="1"/>
        <end position="30"/>
    </location>
</feature>
<dbReference type="AlphaFoldDB" id="A0AAD3T7M0"/>
<gene>
    <name evidence="2" type="ORF">Nepgr_026686</name>
</gene>
<accession>A0AAD3T7M0</accession>
<feature type="region of interest" description="Disordered" evidence="1">
    <location>
        <begin position="179"/>
        <end position="218"/>
    </location>
</feature>
<feature type="compositionally biased region" description="Basic and acidic residues" evidence="1">
    <location>
        <begin position="188"/>
        <end position="206"/>
    </location>
</feature>
<evidence type="ECO:0000256" key="1">
    <source>
        <dbReference type="SAM" id="MobiDB-lite"/>
    </source>
</evidence>
<reference evidence="2" key="1">
    <citation type="submission" date="2023-05" db="EMBL/GenBank/DDBJ databases">
        <title>Nepenthes gracilis genome sequencing.</title>
        <authorList>
            <person name="Fukushima K."/>
        </authorList>
    </citation>
    <scope>NUCLEOTIDE SEQUENCE</scope>
    <source>
        <strain evidence="2">SING2019-196</strain>
    </source>
</reference>
<comment type="caution">
    <text evidence="2">The sequence shown here is derived from an EMBL/GenBank/DDBJ whole genome shotgun (WGS) entry which is preliminary data.</text>
</comment>
<protein>
    <submittedName>
        <fullName evidence="2">Uncharacterized protein</fullName>
    </submittedName>
</protein>